<organism evidence="2 3">
    <name type="scientific">Candidatus Avipropionibacterium avicola</name>
    <dbReference type="NCBI Taxonomy" id="2840701"/>
    <lineage>
        <taxon>Bacteria</taxon>
        <taxon>Bacillati</taxon>
        <taxon>Actinomycetota</taxon>
        <taxon>Actinomycetes</taxon>
        <taxon>Propionibacteriales</taxon>
        <taxon>Propionibacteriaceae</taxon>
        <taxon>Propionibacteriaceae incertae sedis</taxon>
        <taxon>Candidatus Avipropionibacterium</taxon>
    </lineage>
</organism>
<dbReference type="EMBL" id="DVLP01000057">
    <property type="protein sequence ID" value="HIT74335.1"/>
    <property type="molecule type" value="Genomic_DNA"/>
</dbReference>
<proteinExistence type="predicted"/>
<feature type="compositionally biased region" description="Basic residues" evidence="1">
    <location>
        <begin position="1"/>
        <end position="12"/>
    </location>
</feature>
<feature type="region of interest" description="Disordered" evidence="1">
    <location>
        <begin position="1"/>
        <end position="30"/>
    </location>
</feature>
<comment type="caution">
    <text evidence="2">The sequence shown here is derived from an EMBL/GenBank/DDBJ whole genome shotgun (WGS) entry which is preliminary data.</text>
</comment>
<feature type="non-terminal residue" evidence="2">
    <location>
        <position position="71"/>
    </location>
</feature>
<dbReference type="Proteomes" id="UP000886842">
    <property type="component" value="Unassembled WGS sequence"/>
</dbReference>
<reference evidence="2" key="1">
    <citation type="submission" date="2020-10" db="EMBL/GenBank/DDBJ databases">
        <authorList>
            <person name="Gilroy R."/>
        </authorList>
    </citation>
    <scope>NUCLEOTIDE SEQUENCE</scope>
    <source>
        <strain evidence="2">ChiGjej1B1-24693</strain>
    </source>
</reference>
<evidence type="ECO:0000256" key="1">
    <source>
        <dbReference type="SAM" id="MobiDB-lite"/>
    </source>
</evidence>
<gene>
    <name evidence="2" type="ORF">IAA98_01965</name>
</gene>
<evidence type="ECO:0000313" key="2">
    <source>
        <dbReference type="EMBL" id="HIT74335.1"/>
    </source>
</evidence>
<dbReference type="AlphaFoldDB" id="A0A9D1GXI6"/>
<sequence>MSSKRRDRRGRGIRGPLSWPNRWTDEPMPVPRPPLRGELFEQAVSESVRFLQHHSDVMTGLVVGVEEVPPP</sequence>
<protein>
    <submittedName>
        <fullName evidence="2">Uncharacterized protein</fullName>
    </submittedName>
</protein>
<name>A0A9D1GXI6_9ACTN</name>
<evidence type="ECO:0000313" key="3">
    <source>
        <dbReference type="Proteomes" id="UP000886842"/>
    </source>
</evidence>
<reference evidence="2" key="2">
    <citation type="journal article" date="2021" name="PeerJ">
        <title>Extensive microbial diversity within the chicken gut microbiome revealed by metagenomics and culture.</title>
        <authorList>
            <person name="Gilroy R."/>
            <person name="Ravi A."/>
            <person name="Getino M."/>
            <person name="Pursley I."/>
            <person name="Horton D.L."/>
            <person name="Alikhan N.F."/>
            <person name="Baker D."/>
            <person name="Gharbi K."/>
            <person name="Hall N."/>
            <person name="Watson M."/>
            <person name="Adriaenssens E.M."/>
            <person name="Foster-Nyarko E."/>
            <person name="Jarju S."/>
            <person name="Secka A."/>
            <person name="Antonio M."/>
            <person name="Oren A."/>
            <person name="Chaudhuri R.R."/>
            <person name="La Ragione R."/>
            <person name="Hildebrand F."/>
            <person name="Pallen M.J."/>
        </authorList>
    </citation>
    <scope>NUCLEOTIDE SEQUENCE</scope>
    <source>
        <strain evidence="2">ChiGjej1B1-24693</strain>
    </source>
</reference>
<accession>A0A9D1GXI6</accession>